<organism evidence="1 2">
    <name type="scientific">Euplotes crassus</name>
    <dbReference type="NCBI Taxonomy" id="5936"/>
    <lineage>
        <taxon>Eukaryota</taxon>
        <taxon>Sar</taxon>
        <taxon>Alveolata</taxon>
        <taxon>Ciliophora</taxon>
        <taxon>Intramacronucleata</taxon>
        <taxon>Spirotrichea</taxon>
        <taxon>Hypotrichia</taxon>
        <taxon>Euplotida</taxon>
        <taxon>Euplotidae</taxon>
        <taxon>Moneuplotes</taxon>
    </lineage>
</organism>
<proteinExistence type="predicted"/>
<dbReference type="EMBL" id="CAMPGE010006139">
    <property type="protein sequence ID" value="CAI2364985.1"/>
    <property type="molecule type" value="Genomic_DNA"/>
</dbReference>
<dbReference type="AlphaFoldDB" id="A0AAD1UBM4"/>
<evidence type="ECO:0000313" key="1">
    <source>
        <dbReference type="EMBL" id="CAI2364985.1"/>
    </source>
</evidence>
<dbReference type="Proteomes" id="UP001295684">
    <property type="component" value="Unassembled WGS sequence"/>
</dbReference>
<name>A0AAD1UBM4_EUPCR</name>
<evidence type="ECO:0000313" key="2">
    <source>
        <dbReference type="Proteomes" id="UP001295684"/>
    </source>
</evidence>
<reference evidence="1" key="1">
    <citation type="submission" date="2023-07" db="EMBL/GenBank/DDBJ databases">
        <authorList>
            <consortium name="AG Swart"/>
            <person name="Singh M."/>
            <person name="Singh A."/>
            <person name="Seah K."/>
            <person name="Emmerich C."/>
        </authorList>
    </citation>
    <scope>NUCLEOTIDE SEQUENCE</scope>
    <source>
        <strain evidence="1">DP1</strain>
    </source>
</reference>
<sequence>MNSTFSFTFVKSGERKCFPNLLNCNYKNSQDLNLSQENVDIIQSRDLTWKKPHKEDTGLELKADVKKHDLHCLHPDNNTNKNTDRLGYHKDSNLTACFSDIFLHKRMSTEENKEADKDTENLRIHTL</sequence>
<keyword evidence="2" id="KW-1185">Reference proteome</keyword>
<gene>
    <name evidence="1" type="ORF">ECRASSUSDP1_LOCUS6335</name>
</gene>
<comment type="caution">
    <text evidence="1">The sequence shown here is derived from an EMBL/GenBank/DDBJ whole genome shotgun (WGS) entry which is preliminary data.</text>
</comment>
<accession>A0AAD1UBM4</accession>
<protein>
    <submittedName>
        <fullName evidence="1">Uncharacterized protein</fullName>
    </submittedName>
</protein>